<evidence type="ECO:0000313" key="2">
    <source>
        <dbReference type="EMBL" id="KRO62595.1"/>
    </source>
</evidence>
<feature type="chain" id="PRO_5006422909" description="Lipoprotein" evidence="1">
    <location>
        <begin position="18"/>
        <end position="170"/>
    </location>
</feature>
<protein>
    <recommendedName>
        <fullName evidence="4">Lipoprotein</fullName>
    </recommendedName>
</protein>
<dbReference type="Pfam" id="PF04390">
    <property type="entry name" value="LptE"/>
    <property type="match status" value="1"/>
</dbReference>
<dbReference type="Proteomes" id="UP000051269">
    <property type="component" value="Unassembled WGS sequence"/>
</dbReference>
<evidence type="ECO:0008006" key="4">
    <source>
        <dbReference type="Google" id="ProtNLM"/>
    </source>
</evidence>
<proteinExistence type="predicted"/>
<name>A0A0R2RQW9_9BACT</name>
<feature type="signal peptide" evidence="1">
    <location>
        <begin position="1"/>
        <end position="17"/>
    </location>
</feature>
<dbReference type="EMBL" id="LIBO01000054">
    <property type="protein sequence ID" value="KRO62595.1"/>
    <property type="molecule type" value="Genomic_DNA"/>
</dbReference>
<dbReference type="PROSITE" id="PS51257">
    <property type="entry name" value="PROKAR_LIPOPROTEIN"/>
    <property type="match status" value="1"/>
</dbReference>
<gene>
    <name evidence="2" type="ORF">ABR82_06070</name>
</gene>
<accession>A0A0R2RQW9</accession>
<comment type="caution">
    <text evidence="2">The sequence shown here is derived from an EMBL/GenBank/DDBJ whole genome shotgun (WGS) entry which is preliminary data.</text>
</comment>
<reference evidence="2 3" key="1">
    <citation type="submission" date="2015-10" db="EMBL/GenBank/DDBJ databases">
        <title>Metagenome-Assembled Genomes uncover a global brackish microbiome.</title>
        <authorList>
            <person name="Hugerth L.W."/>
            <person name="Larsson J."/>
            <person name="Alneberg J."/>
            <person name="Lindh M.V."/>
            <person name="Legrand C."/>
            <person name="Pinhassi J."/>
            <person name="Andersson A.F."/>
        </authorList>
    </citation>
    <scope>NUCLEOTIDE SEQUENCE [LARGE SCALE GENOMIC DNA]</scope>
    <source>
        <strain evidence="2">BACL18 MAG-120507-bin52</strain>
    </source>
</reference>
<dbReference type="AlphaFoldDB" id="A0A0R2RQW9"/>
<dbReference type="GO" id="GO:0043165">
    <property type="term" value="P:Gram-negative-bacterium-type cell outer membrane assembly"/>
    <property type="evidence" value="ECO:0007669"/>
    <property type="project" value="InterPro"/>
</dbReference>
<evidence type="ECO:0000256" key="1">
    <source>
        <dbReference type="SAM" id="SignalP"/>
    </source>
</evidence>
<evidence type="ECO:0000313" key="3">
    <source>
        <dbReference type="Proteomes" id="UP000051269"/>
    </source>
</evidence>
<dbReference type="GO" id="GO:0019867">
    <property type="term" value="C:outer membrane"/>
    <property type="evidence" value="ECO:0007669"/>
    <property type="project" value="InterPro"/>
</dbReference>
<keyword evidence="1" id="KW-0732">Signal</keyword>
<organism evidence="2 3">
    <name type="scientific">Verrucomicrobia subdivision 6 bacterium BACL9 MAG-120507-bin52</name>
    <dbReference type="NCBI Taxonomy" id="1655590"/>
    <lineage>
        <taxon>Bacteria</taxon>
        <taxon>Pseudomonadati</taxon>
        <taxon>Verrucomicrobiota</taxon>
        <taxon>Verrucomicrobiia</taxon>
        <taxon>Verrucomicrobiales</taxon>
        <taxon>Verrucomicrobia subdivision 6</taxon>
    </lineage>
</organism>
<dbReference type="InterPro" id="IPR007485">
    <property type="entry name" value="LPS_assembly_LptE"/>
</dbReference>
<sequence>MKWPFFALLCFSLGACANYQMGSTPKSQGLKDVRVIYVPTVQNETDETDLPGIMTNAILQELDRDGTYRHARKDESDAILEVTIKKVERSAIRQSTEQFLTTLQFQLLVTVQYRLYNMKDKKDAIPNATVIGTTTFFVQGDQTESQRQAYPLAAVSAAQAMVSSLANSGW</sequence>